<accession>A0ACB8Y5N3</accession>
<proteinExistence type="predicted"/>
<sequence length="136" mass="14965">MVLDMPPISSLSGIYWVSPHPPLSILSTGPPLLSASLFYLQPIMGTEGPKDSLDWKTIGDSAKNEADTGPVVKKRLPKKMRHIPDYYFLPRRSMFANIAIYGSCIVGGIGAGMLTEIWINKKVKEDGGGVLWEFDK</sequence>
<keyword evidence="2" id="KW-1185">Reference proteome</keyword>
<dbReference type="EMBL" id="CM042060">
    <property type="protein sequence ID" value="KAI3678568.1"/>
    <property type="molecule type" value="Genomic_DNA"/>
</dbReference>
<name>A0ACB8Y5N3_ARCLA</name>
<evidence type="ECO:0000313" key="2">
    <source>
        <dbReference type="Proteomes" id="UP001055879"/>
    </source>
</evidence>
<reference evidence="1 2" key="2">
    <citation type="journal article" date="2022" name="Mol. Ecol. Resour.">
        <title>The genomes of chicory, endive, great burdock and yacon provide insights into Asteraceae paleo-polyploidization history and plant inulin production.</title>
        <authorList>
            <person name="Fan W."/>
            <person name="Wang S."/>
            <person name="Wang H."/>
            <person name="Wang A."/>
            <person name="Jiang F."/>
            <person name="Liu H."/>
            <person name="Zhao H."/>
            <person name="Xu D."/>
            <person name="Zhang Y."/>
        </authorList>
    </citation>
    <scope>NUCLEOTIDE SEQUENCE [LARGE SCALE GENOMIC DNA]</scope>
    <source>
        <strain evidence="2">cv. Niubang</strain>
    </source>
</reference>
<reference evidence="2" key="1">
    <citation type="journal article" date="2022" name="Mol. Ecol. Resour.">
        <title>The genomes of chicory, endive, great burdock and yacon provide insights into Asteraceae palaeo-polyploidization history and plant inulin production.</title>
        <authorList>
            <person name="Fan W."/>
            <person name="Wang S."/>
            <person name="Wang H."/>
            <person name="Wang A."/>
            <person name="Jiang F."/>
            <person name="Liu H."/>
            <person name="Zhao H."/>
            <person name="Xu D."/>
            <person name="Zhang Y."/>
        </authorList>
    </citation>
    <scope>NUCLEOTIDE SEQUENCE [LARGE SCALE GENOMIC DNA]</scope>
    <source>
        <strain evidence="2">cv. Niubang</strain>
    </source>
</reference>
<evidence type="ECO:0000313" key="1">
    <source>
        <dbReference type="EMBL" id="KAI3678568.1"/>
    </source>
</evidence>
<organism evidence="1 2">
    <name type="scientific">Arctium lappa</name>
    <name type="common">Greater burdock</name>
    <name type="synonym">Lappa major</name>
    <dbReference type="NCBI Taxonomy" id="4217"/>
    <lineage>
        <taxon>Eukaryota</taxon>
        <taxon>Viridiplantae</taxon>
        <taxon>Streptophyta</taxon>
        <taxon>Embryophyta</taxon>
        <taxon>Tracheophyta</taxon>
        <taxon>Spermatophyta</taxon>
        <taxon>Magnoliopsida</taxon>
        <taxon>eudicotyledons</taxon>
        <taxon>Gunneridae</taxon>
        <taxon>Pentapetalae</taxon>
        <taxon>asterids</taxon>
        <taxon>campanulids</taxon>
        <taxon>Asterales</taxon>
        <taxon>Asteraceae</taxon>
        <taxon>Carduoideae</taxon>
        <taxon>Cardueae</taxon>
        <taxon>Arctiinae</taxon>
        <taxon>Arctium</taxon>
    </lineage>
</organism>
<dbReference type="Proteomes" id="UP001055879">
    <property type="component" value="Linkage Group LG14"/>
</dbReference>
<gene>
    <name evidence="1" type="ORF">L6452_37864</name>
</gene>
<comment type="caution">
    <text evidence="1">The sequence shown here is derived from an EMBL/GenBank/DDBJ whole genome shotgun (WGS) entry which is preliminary data.</text>
</comment>
<protein>
    <submittedName>
        <fullName evidence="1">Uncharacterized protein</fullName>
    </submittedName>
</protein>